<evidence type="ECO:0008006" key="4">
    <source>
        <dbReference type="Google" id="ProtNLM"/>
    </source>
</evidence>
<evidence type="ECO:0000256" key="1">
    <source>
        <dbReference type="SAM" id="SignalP"/>
    </source>
</evidence>
<feature type="signal peptide" evidence="1">
    <location>
        <begin position="1"/>
        <end position="18"/>
    </location>
</feature>
<dbReference type="RefSeq" id="XP_007712897.1">
    <property type="nucleotide sequence ID" value="XM_007714707.1"/>
</dbReference>
<keyword evidence="3" id="KW-1185">Reference proteome</keyword>
<evidence type="ECO:0000313" key="3">
    <source>
        <dbReference type="Proteomes" id="UP000053841"/>
    </source>
</evidence>
<organism evidence="2 3">
    <name type="scientific">Cochliobolus carbonum (strain 26-R-13)</name>
    <name type="common">Maize leaf spot fungus</name>
    <name type="synonym">Bipolaris zeicola</name>
    <dbReference type="NCBI Taxonomy" id="930089"/>
    <lineage>
        <taxon>Eukaryota</taxon>
        <taxon>Fungi</taxon>
        <taxon>Dikarya</taxon>
        <taxon>Ascomycota</taxon>
        <taxon>Pezizomycotina</taxon>
        <taxon>Dothideomycetes</taxon>
        <taxon>Pleosporomycetidae</taxon>
        <taxon>Pleosporales</taxon>
        <taxon>Pleosporineae</taxon>
        <taxon>Pleosporaceae</taxon>
        <taxon>Bipolaris</taxon>
    </lineage>
</organism>
<gene>
    <name evidence="2" type="ORF">COCCADRAFT_97755</name>
</gene>
<feature type="chain" id="PRO_5004886040" description="AA1-like domain-containing protein" evidence="1">
    <location>
        <begin position="19"/>
        <end position="156"/>
    </location>
</feature>
<dbReference type="KEGG" id="bze:COCCADRAFT_97755"/>
<dbReference type="GeneID" id="19154434"/>
<keyword evidence="1" id="KW-0732">Signal</keyword>
<dbReference type="OrthoDB" id="3692447at2759"/>
<proteinExistence type="predicted"/>
<accession>W6YN06</accession>
<dbReference type="EMBL" id="KI964624">
    <property type="protein sequence ID" value="EUC32791.1"/>
    <property type="molecule type" value="Genomic_DNA"/>
</dbReference>
<reference evidence="2 3" key="1">
    <citation type="journal article" date="2013" name="PLoS Genet.">
        <title>Comparative genome structure, secondary metabolite, and effector coding capacity across Cochliobolus pathogens.</title>
        <authorList>
            <person name="Condon B.J."/>
            <person name="Leng Y."/>
            <person name="Wu D."/>
            <person name="Bushley K.E."/>
            <person name="Ohm R.A."/>
            <person name="Otillar R."/>
            <person name="Martin J."/>
            <person name="Schackwitz W."/>
            <person name="Grimwood J."/>
            <person name="MohdZainudin N."/>
            <person name="Xue C."/>
            <person name="Wang R."/>
            <person name="Manning V.A."/>
            <person name="Dhillon B."/>
            <person name="Tu Z.J."/>
            <person name="Steffenson B.J."/>
            <person name="Salamov A."/>
            <person name="Sun H."/>
            <person name="Lowry S."/>
            <person name="LaButti K."/>
            <person name="Han J."/>
            <person name="Copeland A."/>
            <person name="Lindquist E."/>
            <person name="Barry K."/>
            <person name="Schmutz J."/>
            <person name="Baker S.E."/>
            <person name="Ciuffetti L.M."/>
            <person name="Grigoriev I.V."/>
            <person name="Zhong S."/>
            <person name="Turgeon B.G."/>
        </authorList>
    </citation>
    <scope>NUCLEOTIDE SEQUENCE [LARGE SCALE GENOMIC DNA]</scope>
    <source>
        <strain evidence="2 3">26-R-13</strain>
    </source>
</reference>
<dbReference type="AlphaFoldDB" id="W6YN06"/>
<sequence length="156" mass="17344">MRFTTPLFTLAACASAAAMPNPEVVAERAALAERDPVAFWDFDFVRSYFKGGFVETVSAKFVSDKYPEPKGFRSSCKTTYYDGSGPFNPDCTPGYFHYFFDLAHSDLTVQQRVSQPDELIIKGEATFSPNHKDNTLVGSIHIPVTAQYPAPYKPPN</sequence>
<dbReference type="HOGENOM" id="CLU_1686252_0_0_1"/>
<dbReference type="Proteomes" id="UP000053841">
    <property type="component" value="Unassembled WGS sequence"/>
</dbReference>
<protein>
    <recommendedName>
        <fullName evidence="4">AA1-like domain-containing protein</fullName>
    </recommendedName>
</protein>
<evidence type="ECO:0000313" key="2">
    <source>
        <dbReference type="EMBL" id="EUC32791.1"/>
    </source>
</evidence>
<name>W6YN06_COCC2</name>